<dbReference type="Proteomes" id="UP000324897">
    <property type="component" value="Unassembled WGS sequence"/>
</dbReference>
<evidence type="ECO:0000313" key="10">
    <source>
        <dbReference type="Proteomes" id="UP000324897"/>
    </source>
</evidence>
<dbReference type="FunFam" id="3.30.730.10:FF:000010">
    <property type="entry name" value="AP2-EREBP transcription factor"/>
    <property type="match status" value="1"/>
</dbReference>
<protein>
    <recommendedName>
        <fullName evidence="8">AP2/ERF domain-containing protein</fullName>
    </recommendedName>
</protein>
<keyword evidence="10" id="KW-1185">Reference proteome</keyword>
<reference evidence="9 10" key="1">
    <citation type="journal article" date="2019" name="Sci. Rep.">
        <title>A high-quality genome of Eragrostis curvula grass provides insights into Poaceae evolution and supports new strategies to enhance forage quality.</title>
        <authorList>
            <person name="Carballo J."/>
            <person name="Santos B.A.C.M."/>
            <person name="Zappacosta D."/>
            <person name="Garbus I."/>
            <person name="Selva J.P."/>
            <person name="Gallo C.A."/>
            <person name="Diaz A."/>
            <person name="Albertini E."/>
            <person name="Caccamo M."/>
            <person name="Echenique V."/>
        </authorList>
    </citation>
    <scope>NUCLEOTIDE SEQUENCE [LARGE SCALE GENOMIC DNA]</scope>
    <source>
        <strain evidence="10">cv. Victoria</strain>
        <tissue evidence="9">Leaf</tissue>
    </source>
</reference>
<dbReference type="PRINTS" id="PR00367">
    <property type="entry name" value="ETHRSPELEMNT"/>
</dbReference>
<accession>A0A5J9T1R3</accession>
<evidence type="ECO:0000256" key="4">
    <source>
        <dbReference type="ARBA" id="ARBA00023163"/>
    </source>
</evidence>
<evidence type="ECO:0000256" key="2">
    <source>
        <dbReference type="ARBA" id="ARBA00023015"/>
    </source>
</evidence>
<dbReference type="GO" id="GO:0003700">
    <property type="term" value="F:DNA-binding transcription factor activity"/>
    <property type="evidence" value="ECO:0007669"/>
    <property type="project" value="InterPro"/>
</dbReference>
<feature type="domain" description="AP2/ERF" evidence="8">
    <location>
        <begin position="34"/>
        <end position="95"/>
    </location>
</feature>
<comment type="caution">
    <text evidence="9">The sequence shown here is derived from an EMBL/GenBank/DDBJ whole genome shotgun (WGS) entry which is preliminary data.</text>
</comment>
<dbReference type="EMBL" id="RWGY01000051">
    <property type="protein sequence ID" value="TVU05147.1"/>
    <property type="molecule type" value="Genomic_DNA"/>
</dbReference>
<name>A0A5J9T1R3_9POAL</name>
<dbReference type="GO" id="GO:0000976">
    <property type="term" value="F:transcription cis-regulatory region binding"/>
    <property type="evidence" value="ECO:0007669"/>
    <property type="project" value="TreeGrafter"/>
</dbReference>
<dbReference type="SUPFAM" id="SSF54171">
    <property type="entry name" value="DNA-binding domain"/>
    <property type="match status" value="1"/>
</dbReference>
<evidence type="ECO:0000256" key="3">
    <source>
        <dbReference type="ARBA" id="ARBA00023125"/>
    </source>
</evidence>
<evidence type="ECO:0000256" key="1">
    <source>
        <dbReference type="ARBA" id="ARBA00004123"/>
    </source>
</evidence>
<organism evidence="9 10">
    <name type="scientific">Eragrostis curvula</name>
    <name type="common">weeping love grass</name>
    <dbReference type="NCBI Taxonomy" id="38414"/>
    <lineage>
        <taxon>Eukaryota</taxon>
        <taxon>Viridiplantae</taxon>
        <taxon>Streptophyta</taxon>
        <taxon>Embryophyta</taxon>
        <taxon>Tracheophyta</taxon>
        <taxon>Spermatophyta</taxon>
        <taxon>Magnoliopsida</taxon>
        <taxon>Liliopsida</taxon>
        <taxon>Poales</taxon>
        <taxon>Poaceae</taxon>
        <taxon>PACMAD clade</taxon>
        <taxon>Chloridoideae</taxon>
        <taxon>Eragrostideae</taxon>
        <taxon>Eragrostidinae</taxon>
        <taxon>Eragrostis</taxon>
    </lineage>
</organism>
<dbReference type="CDD" id="cd00018">
    <property type="entry name" value="AP2"/>
    <property type="match status" value="1"/>
</dbReference>
<gene>
    <name evidence="9" type="ORF">EJB05_48299</name>
</gene>
<comment type="similarity">
    <text evidence="6">Belongs to the AP2/ERF transcription factor family. ERF subfamily.</text>
</comment>
<evidence type="ECO:0000313" key="9">
    <source>
        <dbReference type="EMBL" id="TVU05147.1"/>
    </source>
</evidence>
<evidence type="ECO:0000256" key="7">
    <source>
        <dbReference type="SAM" id="MobiDB-lite"/>
    </source>
</evidence>
<keyword evidence="2" id="KW-0805">Transcription regulation</keyword>
<evidence type="ECO:0000256" key="6">
    <source>
        <dbReference type="ARBA" id="ARBA00024343"/>
    </source>
</evidence>
<sequence>MAPAAAALTSSRRERAAPRGGGRSPSSSGPKNLGLVGARRRQWGRWAAELRVPRTRERLWIGTFATPKEAAHAYDAALFCFYGARVPKARRLNFPLAPRPNVPEHARVGLTIANIKAIAEKYARSLADYVVPPPPPTPVIPAAPPPTPVVGGAAACSAGAPAAAAIAGVDVDVVTIADWLLSFNANDFDEMVARI</sequence>
<dbReference type="GO" id="GO:0006950">
    <property type="term" value="P:response to stress"/>
    <property type="evidence" value="ECO:0007669"/>
    <property type="project" value="TreeGrafter"/>
</dbReference>
<dbReference type="GO" id="GO:0005634">
    <property type="term" value="C:nucleus"/>
    <property type="evidence" value="ECO:0007669"/>
    <property type="project" value="UniProtKB-SubCell"/>
</dbReference>
<proteinExistence type="inferred from homology"/>
<comment type="subcellular location">
    <subcellularLocation>
        <location evidence="1">Nucleus</location>
    </subcellularLocation>
</comment>
<evidence type="ECO:0000259" key="8">
    <source>
        <dbReference type="PROSITE" id="PS51032"/>
    </source>
</evidence>
<dbReference type="SMART" id="SM00380">
    <property type="entry name" value="AP2"/>
    <property type="match status" value="1"/>
</dbReference>
<dbReference type="InterPro" id="IPR016177">
    <property type="entry name" value="DNA-bd_dom_sf"/>
</dbReference>
<feature type="region of interest" description="Disordered" evidence="7">
    <location>
        <begin position="1"/>
        <end position="34"/>
    </location>
</feature>
<evidence type="ECO:0000256" key="5">
    <source>
        <dbReference type="ARBA" id="ARBA00023242"/>
    </source>
</evidence>
<dbReference type="Gene3D" id="3.30.730.10">
    <property type="entry name" value="AP2/ERF domain"/>
    <property type="match status" value="1"/>
</dbReference>
<dbReference type="GO" id="GO:0045893">
    <property type="term" value="P:positive regulation of DNA-templated transcription"/>
    <property type="evidence" value="ECO:0007669"/>
    <property type="project" value="TreeGrafter"/>
</dbReference>
<dbReference type="Gramene" id="TVU05147">
    <property type="protein sequence ID" value="TVU05147"/>
    <property type="gene ID" value="EJB05_48299"/>
</dbReference>
<keyword evidence="4" id="KW-0804">Transcription</keyword>
<dbReference type="PANTHER" id="PTHR31241">
    <property type="entry name" value="DEHYDRATION-RESPONSIVE ELEMENT-BINDING PROTEIN 2C"/>
    <property type="match status" value="1"/>
</dbReference>
<dbReference type="OrthoDB" id="677684at2759"/>
<dbReference type="AlphaFoldDB" id="A0A5J9T1R3"/>
<keyword evidence="5" id="KW-0539">Nucleus</keyword>
<dbReference type="InterPro" id="IPR001471">
    <property type="entry name" value="AP2/ERF_dom"/>
</dbReference>
<keyword evidence="3" id="KW-0238">DNA-binding</keyword>
<dbReference type="InterPro" id="IPR036955">
    <property type="entry name" value="AP2/ERF_dom_sf"/>
</dbReference>
<feature type="non-terminal residue" evidence="9">
    <location>
        <position position="1"/>
    </location>
</feature>
<dbReference type="PROSITE" id="PS51032">
    <property type="entry name" value="AP2_ERF"/>
    <property type="match status" value="1"/>
</dbReference>
<dbReference type="Pfam" id="PF00847">
    <property type="entry name" value="AP2"/>
    <property type="match status" value="1"/>
</dbReference>
<dbReference type="PANTHER" id="PTHR31241:SF5">
    <property type="entry name" value="OS08G0521600 PROTEIN"/>
    <property type="match status" value="1"/>
</dbReference>